<evidence type="ECO:0000259" key="7">
    <source>
        <dbReference type="PROSITE" id="PS50118"/>
    </source>
</evidence>
<evidence type="ECO:0000256" key="4">
    <source>
        <dbReference type="ARBA" id="ARBA00023242"/>
    </source>
</evidence>
<evidence type="ECO:0000256" key="6">
    <source>
        <dbReference type="SAM" id="MobiDB-lite"/>
    </source>
</evidence>
<dbReference type="Proteomes" id="UP000504606">
    <property type="component" value="Unplaced"/>
</dbReference>
<dbReference type="AlphaFoldDB" id="A0A9C6WW25"/>
<dbReference type="GO" id="GO:0045165">
    <property type="term" value="P:cell fate commitment"/>
    <property type="evidence" value="ECO:0007669"/>
    <property type="project" value="TreeGrafter"/>
</dbReference>
<evidence type="ECO:0000256" key="3">
    <source>
        <dbReference type="ARBA" id="ARBA00023163"/>
    </source>
</evidence>
<evidence type="ECO:0000313" key="10">
    <source>
        <dbReference type="RefSeq" id="XP_052121084.1"/>
    </source>
</evidence>
<dbReference type="Pfam" id="PF00505">
    <property type="entry name" value="HMG_box"/>
    <property type="match status" value="1"/>
</dbReference>
<dbReference type="OrthoDB" id="6247875at2759"/>
<dbReference type="RefSeq" id="XP_052121083.1">
    <property type="nucleotide sequence ID" value="XM_052265123.1"/>
</dbReference>
<feature type="compositionally biased region" description="Low complexity" evidence="6">
    <location>
        <begin position="538"/>
        <end position="548"/>
    </location>
</feature>
<evidence type="ECO:0000256" key="5">
    <source>
        <dbReference type="PROSITE-ProRule" id="PRU00267"/>
    </source>
</evidence>
<keyword evidence="3" id="KW-0804">Transcription</keyword>
<feature type="region of interest" description="Disordered" evidence="6">
    <location>
        <begin position="56"/>
        <end position="89"/>
    </location>
</feature>
<evidence type="ECO:0000256" key="2">
    <source>
        <dbReference type="ARBA" id="ARBA00023125"/>
    </source>
</evidence>
<keyword evidence="4 5" id="KW-0539">Nucleus</keyword>
<dbReference type="InterPro" id="IPR036910">
    <property type="entry name" value="HMG_box_dom_sf"/>
</dbReference>
<dbReference type="CDD" id="cd22042">
    <property type="entry name" value="HMG-box_EGL13-like"/>
    <property type="match status" value="1"/>
</dbReference>
<protein>
    <submittedName>
        <fullName evidence="9 10">Transcription factor SOX-5-like isoform X1</fullName>
    </submittedName>
</protein>
<dbReference type="Gene3D" id="1.10.30.10">
    <property type="entry name" value="High mobility group box domain"/>
    <property type="match status" value="1"/>
</dbReference>
<evidence type="ECO:0000313" key="9">
    <source>
        <dbReference type="RefSeq" id="XP_052121083.1"/>
    </source>
</evidence>
<accession>A0A9C6WW25</accession>
<feature type="compositionally biased region" description="Low complexity" evidence="6">
    <location>
        <begin position="280"/>
        <end position="293"/>
    </location>
</feature>
<keyword evidence="1" id="KW-0805">Transcription regulation</keyword>
<dbReference type="InterPro" id="IPR009071">
    <property type="entry name" value="HMG_box_dom"/>
</dbReference>
<dbReference type="GO" id="GO:0000978">
    <property type="term" value="F:RNA polymerase II cis-regulatory region sequence-specific DNA binding"/>
    <property type="evidence" value="ECO:0007669"/>
    <property type="project" value="TreeGrafter"/>
</dbReference>
<dbReference type="GeneID" id="113213622"/>
<feature type="compositionally biased region" description="Pro residues" evidence="6">
    <location>
        <begin position="294"/>
        <end position="305"/>
    </location>
</feature>
<reference evidence="9 10" key="1">
    <citation type="submission" date="2025-04" db="UniProtKB">
        <authorList>
            <consortium name="RefSeq"/>
        </authorList>
    </citation>
    <scope>IDENTIFICATION</scope>
    <source>
        <tissue evidence="9 10">Whole organism</tissue>
    </source>
</reference>
<dbReference type="KEGG" id="foc:113213622"/>
<dbReference type="InterPro" id="IPR051356">
    <property type="entry name" value="SOX/SOX-like_TF"/>
</dbReference>
<dbReference type="PANTHER" id="PTHR45789">
    <property type="entry name" value="FI18025P1"/>
    <property type="match status" value="1"/>
</dbReference>
<dbReference type="PANTHER" id="PTHR45789:SF2">
    <property type="entry name" value="FI18025P1"/>
    <property type="match status" value="1"/>
</dbReference>
<feature type="region of interest" description="Disordered" evidence="6">
    <location>
        <begin position="523"/>
        <end position="548"/>
    </location>
</feature>
<dbReference type="GO" id="GO:0000981">
    <property type="term" value="F:DNA-binding transcription factor activity, RNA polymerase II-specific"/>
    <property type="evidence" value="ECO:0007669"/>
    <property type="project" value="TreeGrafter"/>
</dbReference>
<dbReference type="SMART" id="SM00398">
    <property type="entry name" value="HMG"/>
    <property type="match status" value="1"/>
</dbReference>
<feature type="DNA-binding region" description="HMG box" evidence="5">
    <location>
        <begin position="408"/>
        <end position="476"/>
    </location>
</feature>
<proteinExistence type="predicted"/>
<name>A0A9C6WW25_FRAOC</name>
<dbReference type="GO" id="GO:0005634">
    <property type="term" value="C:nucleus"/>
    <property type="evidence" value="ECO:0007669"/>
    <property type="project" value="UniProtKB-UniRule"/>
</dbReference>
<evidence type="ECO:0000313" key="8">
    <source>
        <dbReference type="Proteomes" id="UP000504606"/>
    </source>
</evidence>
<feature type="region of interest" description="Disordered" evidence="6">
    <location>
        <begin position="182"/>
        <end position="307"/>
    </location>
</feature>
<keyword evidence="2 5" id="KW-0238">DNA-binding</keyword>
<keyword evidence="8" id="KW-1185">Reference proteome</keyword>
<sequence length="548" mass="58042">MSSQLPRCGLFFDMASKRKSPPTKLRELVDLVPLCESGGLIEQEVDVDHHDIPTKRKCSAADEESSLPSPGLNHNNNNNSINNNNLHSKRSMDHVLKRLTFKMMRDEAVVGDHHISAGCPPEEPADDSAASIQLRGEHQLAVMLRQLQEQLHVQADAAASAACQKASPLAFLPLLESLRGAGPRGAPAGRSSGLSPTSGAAAAPGPPTPSSSARWSSPPPPPPGPPPPPPAGPSPPPPLHGRSPASPAAMERAVTPVQDGAGDATSEAPLNLSKPKSVRSASPALPAPAALPQSPVPPPPPPAPALPRTFLGYPAGLPGLPSGLPALAHLGLPASGKMSGLTSALPSGLPLRALYGLGTAPAPVAAPTVPPAAPRPAPERDDAGGWADDAVAGAAGTARSKRDAEPHIKRPMNAFMVWAKDERRKILKACPDMHNSNISKILGARWKAMTNTEKQPYYEEQSRLSKDHMEKHPEYRYRPRPKRTCVVDGKKMRISEYKTLMRQRRNEMRQLWCRDGSIADFLQHPNGSAMSLPPPQPSSGAPAPHCSD</sequence>
<dbReference type="RefSeq" id="XP_052121084.1">
    <property type="nucleotide sequence ID" value="XM_052265124.1"/>
</dbReference>
<feature type="compositionally biased region" description="Low complexity" evidence="6">
    <location>
        <begin position="182"/>
        <end position="203"/>
    </location>
</feature>
<evidence type="ECO:0000256" key="1">
    <source>
        <dbReference type="ARBA" id="ARBA00023015"/>
    </source>
</evidence>
<organism evidence="8 10">
    <name type="scientific">Frankliniella occidentalis</name>
    <name type="common">Western flower thrips</name>
    <name type="synonym">Euthrips occidentalis</name>
    <dbReference type="NCBI Taxonomy" id="133901"/>
    <lineage>
        <taxon>Eukaryota</taxon>
        <taxon>Metazoa</taxon>
        <taxon>Ecdysozoa</taxon>
        <taxon>Arthropoda</taxon>
        <taxon>Hexapoda</taxon>
        <taxon>Insecta</taxon>
        <taxon>Pterygota</taxon>
        <taxon>Neoptera</taxon>
        <taxon>Paraneoptera</taxon>
        <taxon>Thysanoptera</taxon>
        <taxon>Terebrantia</taxon>
        <taxon>Thripoidea</taxon>
        <taxon>Thripidae</taxon>
        <taxon>Frankliniella</taxon>
    </lineage>
</organism>
<dbReference type="SUPFAM" id="SSF47095">
    <property type="entry name" value="HMG-box"/>
    <property type="match status" value="1"/>
</dbReference>
<feature type="compositionally biased region" description="Low complexity" evidence="6">
    <location>
        <begin position="72"/>
        <end position="86"/>
    </location>
</feature>
<gene>
    <name evidence="9 10" type="primary">LOC113213622</name>
</gene>
<feature type="compositionally biased region" description="Pro residues" evidence="6">
    <location>
        <begin position="217"/>
        <end position="239"/>
    </location>
</feature>
<dbReference type="FunFam" id="1.10.30.10:FF:000003">
    <property type="entry name" value="Putative transcription factor SOX-6"/>
    <property type="match status" value="1"/>
</dbReference>
<dbReference type="PROSITE" id="PS50118">
    <property type="entry name" value="HMG_BOX_2"/>
    <property type="match status" value="1"/>
</dbReference>
<feature type="domain" description="HMG box" evidence="7">
    <location>
        <begin position="408"/>
        <end position="476"/>
    </location>
</feature>